<feature type="modified residue" description="4-aspartylphosphate" evidence="3">
    <location>
        <position position="55"/>
    </location>
</feature>
<dbReference type="HOGENOM" id="CLU_000445_11_28_7"/>
<dbReference type="OrthoDB" id="7323245at2"/>
<dbReference type="SUPFAM" id="SSF52172">
    <property type="entry name" value="CheY-like"/>
    <property type="match status" value="2"/>
</dbReference>
<dbReference type="CDD" id="cd01949">
    <property type="entry name" value="GGDEF"/>
    <property type="match status" value="1"/>
</dbReference>
<dbReference type="PATRIC" id="fig|929558.5.peg.938"/>
<dbReference type="RefSeq" id="WP_008338892.1">
    <property type="nucleotide sequence ID" value="NZ_AFRZ01000001.1"/>
</dbReference>
<dbReference type="InterPro" id="IPR029787">
    <property type="entry name" value="Nucleotide_cyclase"/>
</dbReference>
<feature type="modified residue" description="4-aspartylphosphate" evidence="3">
    <location>
        <position position="177"/>
    </location>
</feature>
<dbReference type="GO" id="GO:0005886">
    <property type="term" value="C:plasma membrane"/>
    <property type="evidence" value="ECO:0007669"/>
    <property type="project" value="TreeGrafter"/>
</dbReference>
<keyword evidence="3" id="KW-0597">Phosphoprotein</keyword>
<dbReference type="Gene3D" id="3.30.70.270">
    <property type="match status" value="1"/>
</dbReference>
<dbReference type="SMART" id="SM00267">
    <property type="entry name" value="GGDEF"/>
    <property type="match status" value="1"/>
</dbReference>
<evidence type="ECO:0000256" key="2">
    <source>
        <dbReference type="ARBA" id="ARBA00034247"/>
    </source>
</evidence>
<feature type="domain" description="Response regulatory" evidence="4">
    <location>
        <begin position="3"/>
        <end position="118"/>
    </location>
</feature>
<dbReference type="GO" id="GO:0043709">
    <property type="term" value="P:cell adhesion involved in single-species biofilm formation"/>
    <property type="evidence" value="ECO:0007669"/>
    <property type="project" value="TreeGrafter"/>
</dbReference>
<dbReference type="FunFam" id="3.30.70.270:FF:000001">
    <property type="entry name" value="Diguanylate cyclase domain protein"/>
    <property type="match status" value="1"/>
</dbReference>
<evidence type="ECO:0000259" key="4">
    <source>
        <dbReference type="PROSITE" id="PS50110"/>
    </source>
</evidence>
<gene>
    <name evidence="6" type="ORF">SMGD1_0941</name>
</gene>
<feature type="domain" description="GGDEF" evidence="5">
    <location>
        <begin position="287"/>
        <end position="417"/>
    </location>
</feature>
<dbReference type="GO" id="GO:0000160">
    <property type="term" value="P:phosphorelay signal transduction system"/>
    <property type="evidence" value="ECO:0007669"/>
    <property type="project" value="InterPro"/>
</dbReference>
<evidence type="ECO:0000256" key="1">
    <source>
        <dbReference type="ARBA" id="ARBA00012528"/>
    </source>
</evidence>
<organism evidence="6 7">
    <name type="scientific">Sulfurimonas gotlandica (strain DSM 19862 / JCM 16533 / GD1)</name>
    <dbReference type="NCBI Taxonomy" id="929558"/>
    <lineage>
        <taxon>Bacteria</taxon>
        <taxon>Pseudomonadati</taxon>
        <taxon>Campylobacterota</taxon>
        <taxon>Epsilonproteobacteria</taxon>
        <taxon>Campylobacterales</taxon>
        <taxon>Sulfurimonadaceae</taxon>
        <taxon>Sulfurimonas</taxon>
    </lineage>
</organism>
<dbReference type="PANTHER" id="PTHR45138:SF9">
    <property type="entry name" value="DIGUANYLATE CYCLASE DGCM-RELATED"/>
    <property type="match status" value="1"/>
</dbReference>
<dbReference type="InterPro" id="IPR001789">
    <property type="entry name" value="Sig_transdc_resp-reg_receiver"/>
</dbReference>
<dbReference type="NCBIfam" id="TIGR00254">
    <property type="entry name" value="GGDEF"/>
    <property type="match status" value="1"/>
</dbReference>
<dbReference type="eggNOG" id="COG3706">
    <property type="taxonomic scope" value="Bacteria"/>
</dbReference>
<accession>B6BLW0</accession>
<dbReference type="SMART" id="SM00448">
    <property type="entry name" value="REC"/>
    <property type="match status" value="2"/>
</dbReference>
<evidence type="ECO:0000313" key="6">
    <source>
        <dbReference type="EMBL" id="EHP29468.1"/>
    </source>
</evidence>
<dbReference type="GO" id="GO:1902201">
    <property type="term" value="P:negative regulation of bacterial-type flagellum-dependent cell motility"/>
    <property type="evidence" value="ECO:0007669"/>
    <property type="project" value="TreeGrafter"/>
</dbReference>
<evidence type="ECO:0000259" key="5">
    <source>
        <dbReference type="PROSITE" id="PS50887"/>
    </source>
</evidence>
<dbReference type="InterPro" id="IPR011006">
    <property type="entry name" value="CheY-like_superfamily"/>
</dbReference>
<dbReference type="Pfam" id="PF00072">
    <property type="entry name" value="Response_reg"/>
    <property type="match status" value="2"/>
</dbReference>
<keyword evidence="7" id="KW-1185">Reference proteome</keyword>
<dbReference type="GO" id="GO:0052621">
    <property type="term" value="F:diguanylate cyclase activity"/>
    <property type="evidence" value="ECO:0007669"/>
    <property type="project" value="UniProtKB-EC"/>
</dbReference>
<comment type="caution">
    <text evidence="6">The sequence shown here is derived from an EMBL/GenBank/DDBJ whole genome shotgun (WGS) entry which is preliminary data.</text>
</comment>
<dbReference type="PROSITE" id="PS50887">
    <property type="entry name" value="GGDEF"/>
    <property type="match status" value="1"/>
</dbReference>
<protein>
    <recommendedName>
        <fullName evidence="1">diguanylate cyclase</fullName>
        <ecNumber evidence="1">2.7.7.65</ecNumber>
    </recommendedName>
</protein>
<dbReference type="Proteomes" id="UP000006431">
    <property type="component" value="Unassembled WGS sequence"/>
</dbReference>
<evidence type="ECO:0000313" key="7">
    <source>
        <dbReference type="Proteomes" id="UP000006431"/>
    </source>
</evidence>
<dbReference type="Gene3D" id="3.40.50.2300">
    <property type="match status" value="2"/>
</dbReference>
<dbReference type="AlphaFoldDB" id="B6BLW0"/>
<dbReference type="InterPro" id="IPR000160">
    <property type="entry name" value="GGDEF_dom"/>
</dbReference>
<dbReference type="SUPFAM" id="SSF55073">
    <property type="entry name" value="Nucleotide cyclase"/>
    <property type="match status" value="1"/>
</dbReference>
<evidence type="ECO:0000256" key="3">
    <source>
        <dbReference type="PROSITE-ProRule" id="PRU00169"/>
    </source>
</evidence>
<comment type="catalytic activity">
    <reaction evidence="2">
        <text>2 GTP = 3',3'-c-di-GMP + 2 diphosphate</text>
        <dbReference type="Rhea" id="RHEA:24898"/>
        <dbReference type="ChEBI" id="CHEBI:33019"/>
        <dbReference type="ChEBI" id="CHEBI:37565"/>
        <dbReference type="ChEBI" id="CHEBI:58805"/>
        <dbReference type="EC" id="2.7.7.65"/>
    </reaction>
</comment>
<dbReference type="PROSITE" id="PS50110">
    <property type="entry name" value="RESPONSE_REGULATORY"/>
    <property type="match status" value="2"/>
</dbReference>
<dbReference type="InterPro" id="IPR050469">
    <property type="entry name" value="Diguanylate_Cyclase"/>
</dbReference>
<feature type="domain" description="Response regulatory" evidence="4">
    <location>
        <begin position="126"/>
        <end position="244"/>
    </location>
</feature>
<sequence length="417" mass="47444">MKKVLVVDDSQTVLSMLKSEIEKYSDIKPYFASSYKEAMRLLREHQGKFHAALLDLNLPDAPEGEVVALANSHNIPSVVLTGTIDEKAQLSLLKKDVIDVILKNDPSSIKFAVKEISRTLKNYDTTVLVVDDSKLFRQILRECLEKIKLNVIEATNGQEALDLLNNKENKISLILTDYEMPIVNGLDLTFKIREKYKKDQLGIIVISSAEAQNVISKFLKFGANDFINKPFTENEIITRVNSNLELLDLFDKIRDMANKDFLTGAYNRRYFFDSGNSTYSKNKRNDTPLAVAMIDIDKFKNINDTYGHDIGDIAIKEVKKILDENLRTSDLMARFGGEEFCILLEDISLENIKVLFEKIRKKFEDNVIDINATAISYTISTGIYFGFSDSLEDMIRLSDEALYTAKESGRNRVEIKQ</sequence>
<dbReference type="EC" id="2.7.7.65" evidence="1"/>
<name>B6BLW0_SULGG</name>
<proteinExistence type="predicted"/>
<dbReference type="EMBL" id="AFRZ01000001">
    <property type="protein sequence ID" value="EHP29468.1"/>
    <property type="molecule type" value="Genomic_DNA"/>
</dbReference>
<dbReference type="STRING" id="929558.SMGD1_0941"/>
<dbReference type="PANTHER" id="PTHR45138">
    <property type="entry name" value="REGULATORY COMPONENTS OF SENSORY TRANSDUCTION SYSTEM"/>
    <property type="match status" value="1"/>
</dbReference>
<dbReference type="InterPro" id="IPR043128">
    <property type="entry name" value="Rev_trsase/Diguanyl_cyclase"/>
</dbReference>
<accession>H1FXN6</accession>
<reference evidence="6 7" key="1">
    <citation type="journal article" date="2012" name="Proc. Natl. Acad. Sci. U.S.A.">
        <title>Genome and physiology of a model Epsilonproteobacterium responsible for sulfide detoxification in marine oxygen depletion zones.</title>
        <authorList>
            <person name="Grote J."/>
            <person name="Schott T."/>
            <person name="Bruckner C.G."/>
            <person name="Glockner F.O."/>
            <person name="Jost G."/>
            <person name="Teeling H."/>
            <person name="Labrenz M."/>
            <person name="Jurgens K."/>
        </authorList>
    </citation>
    <scope>NUCLEOTIDE SEQUENCE [LARGE SCALE GENOMIC DNA]</scope>
    <source>
        <strain evidence="6 7">GD1</strain>
    </source>
</reference>
<dbReference type="Pfam" id="PF00990">
    <property type="entry name" value="GGDEF"/>
    <property type="match status" value="1"/>
</dbReference>